<dbReference type="AlphaFoldDB" id="A0A5J6G6W9"/>
<feature type="domain" description="Periplasmic binding protein" evidence="6">
    <location>
        <begin position="106"/>
        <end position="356"/>
    </location>
</feature>
<comment type="subcellular location">
    <subcellularLocation>
        <location evidence="1">Cell envelope</location>
    </subcellularLocation>
</comment>
<reference evidence="7 8" key="1">
    <citation type="submission" date="2017-09" db="EMBL/GenBank/DDBJ databases">
        <authorList>
            <person name="Lee N."/>
            <person name="Cho B.-K."/>
        </authorList>
    </citation>
    <scope>NUCLEOTIDE SEQUENCE [LARGE SCALE GENOMIC DNA]</scope>
    <source>
        <strain evidence="7 8">ATCC 12853</strain>
    </source>
</reference>
<dbReference type="InterPro" id="IPR028082">
    <property type="entry name" value="Peripla_BP_I"/>
</dbReference>
<evidence type="ECO:0000259" key="6">
    <source>
        <dbReference type="Pfam" id="PF13407"/>
    </source>
</evidence>
<dbReference type="EMBL" id="CP023699">
    <property type="protein sequence ID" value="QEU89725.1"/>
    <property type="molecule type" value="Genomic_DNA"/>
</dbReference>
<evidence type="ECO:0000256" key="5">
    <source>
        <dbReference type="SAM" id="SignalP"/>
    </source>
</evidence>
<feature type="region of interest" description="Disordered" evidence="4">
    <location>
        <begin position="28"/>
        <end position="53"/>
    </location>
</feature>
<feature type="compositionally biased region" description="Low complexity" evidence="4">
    <location>
        <begin position="28"/>
        <end position="39"/>
    </location>
</feature>
<dbReference type="PROSITE" id="PS51318">
    <property type="entry name" value="TAT"/>
    <property type="match status" value="1"/>
</dbReference>
<dbReference type="InterPro" id="IPR025997">
    <property type="entry name" value="SBP_2_dom"/>
</dbReference>
<dbReference type="OrthoDB" id="7322203at2"/>
<name>A0A5J6G6W9_STRKN</name>
<accession>A0A5J6G6W9</accession>
<organism evidence="7 8">
    <name type="scientific">Streptomyces kanamyceticus</name>
    <dbReference type="NCBI Taxonomy" id="1967"/>
    <lineage>
        <taxon>Bacteria</taxon>
        <taxon>Bacillati</taxon>
        <taxon>Actinomycetota</taxon>
        <taxon>Actinomycetes</taxon>
        <taxon>Kitasatosporales</taxon>
        <taxon>Streptomycetaceae</taxon>
        <taxon>Streptomyces</taxon>
    </lineage>
</organism>
<keyword evidence="3 5" id="KW-0732">Signal</keyword>
<evidence type="ECO:0000313" key="7">
    <source>
        <dbReference type="EMBL" id="QEU89725.1"/>
    </source>
</evidence>
<dbReference type="PANTHER" id="PTHR46847">
    <property type="entry name" value="D-ALLOSE-BINDING PERIPLASMIC PROTEIN-RELATED"/>
    <property type="match status" value="1"/>
</dbReference>
<proteinExistence type="inferred from homology"/>
<dbReference type="PROSITE" id="PS51257">
    <property type="entry name" value="PROKAR_LIPOPROTEIN"/>
    <property type="match status" value="1"/>
</dbReference>
<gene>
    <name evidence="7" type="ORF">CP970_01035</name>
</gene>
<dbReference type="Proteomes" id="UP000325529">
    <property type="component" value="Chromosome"/>
</dbReference>
<evidence type="ECO:0000256" key="4">
    <source>
        <dbReference type="SAM" id="MobiDB-lite"/>
    </source>
</evidence>
<dbReference type="SUPFAM" id="SSF53822">
    <property type="entry name" value="Periplasmic binding protein-like I"/>
    <property type="match status" value="1"/>
</dbReference>
<protein>
    <submittedName>
        <fullName evidence="7">ABC transporter substrate-binding protein</fullName>
    </submittedName>
</protein>
<evidence type="ECO:0000256" key="1">
    <source>
        <dbReference type="ARBA" id="ARBA00004196"/>
    </source>
</evidence>
<feature type="signal peptide" evidence="5">
    <location>
        <begin position="1"/>
        <end position="25"/>
    </location>
</feature>
<dbReference type="PANTHER" id="PTHR46847:SF1">
    <property type="entry name" value="D-ALLOSE-BINDING PERIPLASMIC PROTEIN-RELATED"/>
    <property type="match status" value="1"/>
</dbReference>
<dbReference type="GO" id="GO:0030246">
    <property type="term" value="F:carbohydrate binding"/>
    <property type="evidence" value="ECO:0007669"/>
    <property type="project" value="UniProtKB-ARBA"/>
</dbReference>
<dbReference type="KEGG" id="ska:CP970_01035"/>
<dbReference type="Gene3D" id="3.40.50.2300">
    <property type="match status" value="2"/>
</dbReference>
<dbReference type="Pfam" id="PF13407">
    <property type="entry name" value="Peripla_BP_4"/>
    <property type="match status" value="1"/>
</dbReference>
<evidence type="ECO:0000256" key="2">
    <source>
        <dbReference type="ARBA" id="ARBA00007639"/>
    </source>
</evidence>
<evidence type="ECO:0000256" key="3">
    <source>
        <dbReference type="ARBA" id="ARBA00022729"/>
    </source>
</evidence>
<comment type="similarity">
    <text evidence="2">Belongs to the bacterial solute-binding protein 2 family.</text>
</comment>
<sequence>MVRGRTARRRALASAAVLLTGALLASCSSDTPPDAPAAAGESQDSGGDKPSKFFERAEYERQLKLGEETPKGPEGKPWEQMLEPQMVSTAQYRKKGQGDDVHLCFSNAGVFNPWRQVGLKTMKAEVKLHEEISDFTVLDAQGKDDKQISDIQELAGNKDCDALIVSPNTTATLTPAVKEACGKLPVIVFDRGVETDCAVTFVNPIGGYGYGAVAADFLVEKVKPKGKILALRISPGVDVLETRWSAAKLAFDKSELDVADVKFTDGDPAKTKSIVADAISRHGSIDGVWMDSGATAVAAVEAFEDAGVDVPPITGEDQQDFLQVWKDKKLTAIAPTYPTFQWRTPVIAALRVLDGKSVPKEWKLPQPTVTQDNLDEYLKDGMPPLHYAMCGCQRMPGFPGDWGGKK</sequence>
<dbReference type="InterPro" id="IPR006311">
    <property type="entry name" value="TAT_signal"/>
</dbReference>
<evidence type="ECO:0000313" key="8">
    <source>
        <dbReference type="Proteomes" id="UP000325529"/>
    </source>
</evidence>
<feature type="chain" id="PRO_5039012346" evidence="5">
    <location>
        <begin position="26"/>
        <end position="406"/>
    </location>
</feature>
<keyword evidence="8" id="KW-1185">Reference proteome</keyword>
<dbReference type="GO" id="GO:0030313">
    <property type="term" value="C:cell envelope"/>
    <property type="evidence" value="ECO:0007669"/>
    <property type="project" value="UniProtKB-SubCell"/>
</dbReference>